<evidence type="ECO:0000259" key="4">
    <source>
        <dbReference type="PROSITE" id="PS50102"/>
    </source>
</evidence>
<evidence type="ECO:0000313" key="5">
    <source>
        <dbReference type="EMBL" id="EPB84137.1"/>
    </source>
</evidence>
<protein>
    <recommendedName>
        <fullName evidence="4">RRM domain-containing protein</fullName>
    </recommendedName>
</protein>
<feature type="compositionally biased region" description="Low complexity" evidence="3">
    <location>
        <begin position="345"/>
        <end position="377"/>
    </location>
</feature>
<dbReference type="EMBL" id="KE124048">
    <property type="protein sequence ID" value="EPB84137.1"/>
    <property type="molecule type" value="Genomic_DNA"/>
</dbReference>
<dbReference type="CDD" id="cd00590">
    <property type="entry name" value="RRM_SF"/>
    <property type="match status" value="1"/>
</dbReference>
<feature type="region of interest" description="Disordered" evidence="3">
    <location>
        <begin position="325"/>
        <end position="377"/>
    </location>
</feature>
<dbReference type="Proteomes" id="UP000014254">
    <property type="component" value="Unassembled WGS sequence"/>
</dbReference>
<feature type="compositionally biased region" description="Polar residues" evidence="3">
    <location>
        <begin position="117"/>
        <end position="131"/>
    </location>
</feature>
<dbReference type="Pfam" id="PF00076">
    <property type="entry name" value="RRM_1"/>
    <property type="match status" value="1"/>
</dbReference>
<feature type="compositionally biased region" description="Low complexity" evidence="3">
    <location>
        <begin position="201"/>
        <end position="218"/>
    </location>
</feature>
<dbReference type="OrthoDB" id="6159137at2759"/>
<keyword evidence="1 2" id="KW-0694">RNA-binding</keyword>
<name>S2J761_MUCC1</name>
<feature type="compositionally biased region" description="Basic residues" evidence="3">
    <location>
        <begin position="187"/>
        <end position="200"/>
    </location>
</feature>
<accession>S2J761</accession>
<dbReference type="InterPro" id="IPR035979">
    <property type="entry name" value="RBD_domain_sf"/>
</dbReference>
<dbReference type="GO" id="GO:0003729">
    <property type="term" value="F:mRNA binding"/>
    <property type="evidence" value="ECO:0007669"/>
    <property type="project" value="TreeGrafter"/>
</dbReference>
<dbReference type="STRING" id="1220926.S2J761"/>
<proteinExistence type="predicted"/>
<dbReference type="PROSITE" id="PS50102">
    <property type="entry name" value="RRM"/>
    <property type="match status" value="1"/>
</dbReference>
<dbReference type="VEuPathDB" id="FungiDB:HMPREF1544_09125"/>
<feature type="region of interest" description="Disordered" evidence="3">
    <location>
        <begin position="298"/>
        <end position="317"/>
    </location>
</feature>
<dbReference type="InterPro" id="IPR012677">
    <property type="entry name" value="Nucleotide-bd_a/b_plait_sf"/>
</dbReference>
<organism evidence="5 6">
    <name type="scientific">Mucor circinelloides f. circinelloides (strain 1006PhL)</name>
    <name type="common">Mucormycosis agent</name>
    <name type="synonym">Calyptromyces circinelloides</name>
    <dbReference type="NCBI Taxonomy" id="1220926"/>
    <lineage>
        <taxon>Eukaryota</taxon>
        <taxon>Fungi</taxon>
        <taxon>Fungi incertae sedis</taxon>
        <taxon>Mucoromycota</taxon>
        <taxon>Mucoromycotina</taxon>
        <taxon>Mucoromycetes</taxon>
        <taxon>Mucorales</taxon>
        <taxon>Mucorineae</taxon>
        <taxon>Mucoraceae</taxon>
        <taxon>Mucor</taxon>
    </lineage>
</organism>
<dbReference type="PANTHER" id="PTHR19965:SF97">
    <property type="entry name" value="RRM DOMAIN-CONTAINING PROTEIN"/>
    <property type="match status" value="1"/>
</dbReference>
<dbReference type="SMART" id="SM00360">
    <property type="entry name" value="RRM"/>
    <property type="match status" value="1"/>
</dbReference>
<sequence>MAKGNMDLDRSLDDAIKLNSIKGRGGKRLTSTAGSKRHVVDRASHGRQHINSTSSRSSHPRSSHTVGNRTPSKFHVNSRIGNKPSDQRVGGSDTLINSRLGRGVSKPHRGPGVGSRAVSSGARNGSLIINRSNKRTSERLDPSKIIITKPVINRTATVKKTDNGSETLVIQSKITKHHVSASDTKSKPKQPTKSSHRHRSPSPTQSQSQPQPVVSSIPEPEKKIVLVCNLDPRATAEDVGEACSMFGPILSCDMLLDPMGRPLNEAEIEFMFADSAKECVTKLDNTLADGRLLRAKLQDAPTQPVKPRYSSRSVVGSARLQPGAFDNTSAMIQPPPPPPPHHQYHQPNYPPVYSSQPYYPQQPQSQPHYSQNQYRRY</sequence>
<dbReference type="OMA" id="VGEACSM"/>
<evidence type="ECO:0000256" key="3">
    <source>
        <dbReference type="SAM" id="MobiDB-lite"/>
    </source>
</evidence>
<dbReference type="InterPro" id="IPR051229">
    <property type="entry name" value="ALYREF_mRNA_export"/>
</dbReference>
<feature type="region of interest" description="Disordered" evidence="3">
    <location>
        <begin position="19"/>
        <end position="141"/>
    </location>
</feature>
<dbReference type="PANTHER" id="PTHR19965">
    <property type="entry name" value="RNA AND EXPORT FACTOR BINDING PROTEIN"/>
    <property type="match status" value="1"/>
</dbReference>
<dbReference type="InParanoid" id="S2J761"/>
<feature type="domain" description="RRM" evidence="4">
    <location>
        <begin position="223"/>
        <end position="300"/>
    </location>
</feature>
<dbReference type="SUPFAM" id="SSF54928">
    <property type="entry name" value="RNA-binding domain, RBD"/>
    <property type="match status" value="1"/>
</dbReference>
<feature type="region of interest" description="Disordered" evidence="3">
    <location>
        <begin position="174"/>
        <end position="218"/>
    </location>
</feature>
<dbReference type="eggNOG" id="ENOG502RAYQ">
    <property type="taxonomic scope" value="Eukaryota"/>
</dbReference>
<gene>
    <name evidence="5" type="ORF">HMPREF1544_09125</name>
</gene>
<dbReference type="Gene3D" id="3.30.70.330">
    <property type="match status" value="1"/>
</dbReference>
<reference evidence="6" key="1">
    <citation type="submission" date="2013-05" db="EMBL/GenBank/DDBJ databases">
        <title>The Genome sequence of Mucor circinelloides f. circinelloides 1006PhL.</title>
        <authorList>
            <consortium name="The Broad Institute Genomics Platform"/>
            <person name="Cuomo C."/>
            <person name="Earl A."/>
            <person name="Findley K."/>
            <person name="Lee S.C."/>
            <person name="Walker B."/>
            <person name="Young S."/>
            <person name="Zeng Q."/>
            <person name="Gargeya S."/>
            <person name="Fitzgerald M."/>
            <person name="Haas B."/>
            <person name="Abouelleil A."/>
            <person name="Allen A.W."/>
            <person name="Alvarado L."/>
            <person name="Arachchi H.M."/>
            <person name="Berlin A.M."/>
            <person name="Chapman S.B."/>
            <person name="Gainer-Dewar J."/>
            <person name="Goldberg J."/>
            <person name="Griggs A."/>
            <person name="Gujja S."/>
            <person name="Hansen M."/>
            <person name="Howarth C."/>
            <person name="Imamovic A."/>
            <person name="Ireland A."/>
            <person name="Larimer J."/>
            <person name="McCowan C."/>
            <person name="Murphy C."/>
            <person name="Pearson M."/>
            <person name="Poon T.W."/>
            <person name="Priest M."/>
            <person name="Roberts A."/>
            <person name="Saif S."/>
            <person name="Shea T."/>
            <person name="Sisk P."/>
            <person name="Sykes S."/>
            <person name="Wortman J."/>
            <person name="Nusbaum C."/>
            <person name="Birren B."/>
        </authorList>
    </citation>
    <scope>NUCLEOTIDE SEQUENCE [LARGE SCALE GENOMIC DNA]</scope>
    <source>
        <strain evidence="6">1006PhL</strain>
    </source>
</reference>
<evidence type="ECO:0000313" key="6">
    <source>
        <dbReference type="Proteomes" id="UP000014254"/>
    </source>
</evidence>
<dbReference type="InterPro" id="IPR000504">
    <property type="entry name" value="RRM_dom"/>
</dbReference>
<dbReference type="AlphaFoldDB" id="S2J761"/>
<keyword evidence="6" id="KW-1185">Reference proteome</keyword>
<dbReference type="GO" id="GO:0005634">
    <property type="term" value="C:nucleus"/>
    <property type="evidence" value="ECO:0007669"/>
    <property type="project" value="TreeGrafter"/>
</dbReference>
<evidence type="ECO:0000256" key="1">
    <source>
        <dbReference type="ARBA" id="ARBA00022884"/>
    </source>
</evidence>
<evidence type="ECO:0000256" key="2">
    <source>
        <dbReference type="PROSITE-ProRule" id="PRU00176"/>
    </source>
</evidence>